<evidence type="ECO:0000313" key="3">
    <source>
        <dbReference type="Proteomes" id="UP001221898"/>
    </source>
</evidence>
<feature type="region of interest" description="Disordered" evidence="1">
    <location>
        <begin position="203"/>
        <end position="279"/>
    </location>
</feature>
<dbReference type="GO" id="GO:0007095">
    <property type="term" value="P:mitotic G2 DNA damage checkpoint signaling"/>
    <property type="evidence" value="ECO:0007669"/>
    <property type="project" value="TreeGrafter"/>
</dbReference>
<evidence type="ECO:0000256" key="1">
    <source>
        <dbReference type="SAM" id="MobiDB-lite"/>
    </source>
</evidence>
<comment type="caution">
    <text evidence="2">The sequence shown here is derived from an EMBL/GenBank/DDBJ whole genome shotgun (WGS) entry which is preliminary data.</text>
</comment>
<feature type="region of interest" description="Disordered" evidence="1">
    <location>
        <begin position="614"/>
        <end position="649"/>
    </location>
</feature>
<dbReference type="GO" id="GO:0005634">
    <property type="term" value="C:nucleus"/>
    <property type="evidence" value="ECO:0007669"/>
    <property type="project" value="InterPro"/>
</dbReference>
<reference evidence="2" key="1">
    <citation type="journal article" date="2023" name="Science">
        <title>Genome structures resolve the early diversification of teleost fishes.</title>
        <authorList>
            <person name="Parey E."/>
            <person name="Louis A."/>
            <person name="Montfort J."/>
            <person name="Bouchez O."/>
            <person name="Roques C."/>
            <person name="Iampietro C."/>
            <person name="Lluch J."/>
            <person name="Castinel A."/>
            <person name="Donnadieu C."/>
            <person name="Desvignes T."/>
            <person name="Floi Bucao C."/>
            <person name="Jouanno E."/>
            <person name="Wen M."/>
            <person name="Mejri S."/>
            <person name="Dirks R."/>
            <person name="Jansen H."/>
            <person name="Henkel C."/>
            <person name="Chen W.J."/>
            <person name="Zahm M."/>
            <person name="Cabau C."/>
            <person name="Klopp C."/>
            <person name="Thompson A.W."/>
            <person name="Robinson-Rechavi M."/>
            <person name="Braasch I."/>
            <person name="Lecointre G."/>
            <person name="Bobe J."/>
            <person name="Postlethwait J.H."/>
            <person name="Berthelot C."/>
            <person name="Roest Crollius H."/>
            <person name="Guiguen Y."/>
        </authorList>
    </citation>
    <scope>NUCLEOTIDE SEQUENCE</scope>
    <source>
        <strain evidence="2">NC1722</strain>
    </source>
</reference>
<dbReference type="GO" id="GO:0006260">
    <property type="term" value="P:DNA replication"/>
    <property type="evidence" value="ECO:0007669"/>
    <property type="project" value="InterPro"/>
</dbReference>
<dbReference type="GO" id="GO:0030174">
    <property type="term" value="P:regulation of DNA-templated DNA replication initiation"/>
    <property type="evidence" value="ECO:0007669"/>
    <property type="project" value="TreeGrafter"/>
</dbReference>
<organism evidence="2 3">
    <name type="scientific">Aldrovandia affinis</name>
    <dbReference type="NCBI Taxonomy" id="143900"/>
    <lineage>
        <taxon>Eukaryota</taxon>
        <taxon>Metazoa</taxon>
        <taxon>Chordata</taxon>
        <taxon>Craniata</taxon>
        <taxon>Vertebrata</taxon>
        <taxon>Euteleostomi</taxon>
        <taxon>Actinopterygii</taxon>
        <taxon>Neopterygii</taxon>
        <taxon>Teleostei</taxon>
        <taxon>Notacanthiformes</taxon>
        <taxon>Halosauridae</taxon>
        <taxon>Aldrovandia</taxon>
    </lineage>
</organism>
<feature type="region of interest" description="Disordered" evidence="1">
    <location>
        <begin position="446"/>
        <end position="520"/>
    </location>
</feature>
<feature type="region of interest" description="Disordered" evidence="1">
    <location>
        <begin position="29"/>
        <end position="73"/>
    </location>
</feature>
<feature type="compositionally biased region" description="Basic and acidic residues" evidence="1">
    <location>
        <begin position="220"/>
        <end position="229"/>
    </location>
</feature>
<dbReference type="GO" id="GO:0010212">
    <property type="term" value="P:response to ionizing radiation"/>
    <property type="evidence" value="ECO:0007669"/>
    <property type="project" value="InterPro"/>
</dbReference>
<sequence length="666" mass="72201">MVAGHPGSRLVHHPGSLLVHHPETLHVHLPGTRLRTPSRNSPCTPSRRSPYTPSRKSLQIPPRMSGASRTASPVTGCEFVETGMRLRRSPFRSPASIGALMATPQKDSSVQTPVKGVLLAASRDPHRMLESPSRTPRKCVTWSPPPQKLQSEAFKVTDSPCLSSRSSPMLLKTPIKFSSPSSNLNVASVFKTPEKSICSPKIILSTIPESPRPKTSQTKTSERSSERLMRKLSTPGKVDSFISPDTQNGNTTALPDHYSTQDLPSRTPQGRPASDNQILTRSRGTPAKEILTELQFLTPGKIKATPKKRPFKLGASGETSDRTHCESALVASSSCSPKCKTVTRGISKQHLGLQTIPTSNCDQISTVGQNQGMQSSLLERELVSGSVWTPQSVCSQRSQQEADFHSESQQLDSTQGSIATTEDDSIDICNATVVKTQLSEGIKMSVSFSRKSSKSSKAEVEASPPPSSSATAGRTYGFRRTAERQQRAAAARLGSPEAAPKSSTPCASQKFSKRQNPHTPDTLTYQVELEMQASGLPKLKFKRTDSFSALEDPSECSTKARSHGPLNVKPQGLTVHFRTVPSGGMQAMPLHHSAPTQHLPKAPQGKVVSRLTYASPTHRQDTRPAPHRPRGRENLHPGHPRLRAGTDVPRRTLIAGLAGKGQGMRW</sequence>
<accession>A0AAD7T3V7</accession>
<evidence type="ECO:0000313" key="2">
    <source>
        <dbReference type="EMBL" id="KAJ8412971.1"/>
    </source>
</evidence>
<proteinExistence type="predicted"/>
<gene>
    <name evidence="2" type="ORF">AAFF_G00105530</name>
</gene>
<dbReference type="AlphaFoldDB" id="A0AAD7T3V7"/>
<name>A0AAD7T3V7_9TELE</name>
<dbReference type="PANTHER" id="PTHR21556">
    <property type="entry name" value="TRESLIN"/>
    <property type="match status" value="1"/>
</dbReference>
<dbReference type="GO" id="GO:0033314">
    <property type="term" value="P:mitotic DNA replication checkpoint signaling"/>
    <property type="evidence" value="ECO:0007669"/>
    <property type="project" value="InterPro"/>
</dbReference>
<dbReference type="EMBL" id="JAINUG010000017">
    <property type="protein sequence ID" value="KAJ8412971.1"/>
    <property type="molecule type" value="Genomic_DNA"/>
</dbReference>
<feature type="compositionally biased region" description="Polar residues" evidence="1">
    <location>
        <begin position="501"/>
        <end position="510"/>
    </location>
</feature>
<feature type="compositionally biased region" description="Polar residues" evidence="1">
    <location>
        <begin position="243"/>
        <end position="279"/>
    </location>
</feature>
<protein>
    <submittedName>
        <fullName evidence="2">Uncharacterized protein</fullName>
    </submittedName>
</protein>
<dbReference type="InterPro" id="IPR026153">
    <property type="entry name" value="Treslin"/>
</dbReference>
<dbReference type="PANTHER" id="PTHR21556:SF2">
    <property type="entry name" value="TRESLIN"/>
    <property type="match status" value="1"/>
</dbReference>
<keyword evidence="3" id="KW-1185">Reference proteome</keyword>
<feature type="compositionally biased region" description="Polar residues" evidence="1">
    <location>
        <begin position="407"/>
        <end position="418"/>
    </location>
</feature>
<dbReference type="GO" id="GO:0003682">
    <property type="term" value="F:chromatin binding"/>
    <property type="evidence" value="ECO:0007669"/>
    <property type="project" value="TreeGrafter"/>
</dbReference>
<feature type="region of interest" description="Disordered" evidence="1">
    <location>
        <begin position="398"/>
        <end position="418"/>
    </location>
</feature>
<feature type="compositionally biased region" description="Polar residues" evidence="1">
    <location>
        <begin position="35"/>
        <end position="57"/>
    </location>
</feature>
<dbReference type="Proteomes" id="UP001221898">
    <property type="component" value="Unassembled WGS sequence"/>
</dbReference>